<reference evidence="1" key="1">
    <citation type="submission" date="2023-10" db="EMBL/GenBank/DDBJ databases">
        <title>Genome assembly of Pristionchus species.</title>
        <authorList>
            <person name="Yoshida K."/>
            <person name="Sommer R.J."/>
        </authorList>
    </citation>
    <scope>NUCLEOTIDE SEQUENCE</scope>
    <source>
        <strain evidence="1">RS5133</strain>
    </source>
</reference>
<feature type="non-terminal residue" evidence="1">
    <location>
        <position position="1"/>
    </location>
</feature>
<dbReference type="AlphaFoldDB" id="A0AAV5VBN9"/>
<keyword evidence="2" id="KW-1185">Reference proteome</keyword>
<protein>
    <recommendedName>
        <fullName evidence="3">Cytochrome P450</fullName>
    </recommendedName>
</protein>
<evidence type="ECO:0008006" key="3">
    <source>
        <dbReference type="Google" id="ProtNLM"/>
    </source>
</evidence>
<evidence type="ECO:0000313" key="1">
    <source>
        <dbReference type="EMBL" id="GMT16116.1"/>
    </source>
</evidence>
<evidence type="ECO:0000313" key="2">
    <source>
        <dbReference type="Proteomes" id="UP001432322"/>
    </source>
</evidence>
<dbReference type="Proteomes" id="UP001432322">
    <property type="component" value="Unassembled WGS sequence"/>
</dbReference>
<name>A0AAV5VBN9_9BILA</name>
<organism evidence="1 2">
    <name type="scientific">Pristionchus fissidentatus</name>
    <dbReference type="NCBI Taxonomy" id="1538716"/>
    <lineage>
        <taxon>Eukaryota</taxon>
        <taxon>Metazoa</taxon>
        <taxon>Ecdysozoa</taxon>
        <taxon>Nematoda</taxon>
        <taxon>Chromadorea</taxon>
        <taxon>Rhabditida</taxon>
        <taxon>Rhabditina</taxon>
        <taxon>Diplogasteromorpha</taxon>
        <taxon>Diplogasteroidea</taxon>
        <taxon>Neodiplogasteridae</taxon>
        <taxon>Pristionchus</taxon>
    </lineage>
</organism>
<gene>
    <name evidence="1" type="ORF">PFISCL1PPCAC_7413</name>
</gene>
<sequence>QISTHFSEIADLLGNPHYTNKFEWSRLREETKGRKVSLVVLMINLLCTFVAPDGVADLTDRVVNRLSSTPTELNSACARQVLDGIGEKIIDAPTRRAKIETLAMIVDLPFFSSTKVLTTIPTVTRHLIYKARMFNRGGVNFDEKFIKVRYDPQAVDFFVSFVVRFGQIRKRSVSARFSRERRDIL</sequence>
<comment type="caution">
    <text evidence="1">The sequence shown here is derived from an EMBL/GenBank/DDBJ whole genome shotgun (WGS) entry which is preliminary data.</text>
</comment>
<proteinExistence type="predicted"/>
<accession>A0AAV5VBN9</accession>
<dbReference type="EMBL" id="BTSY01000002">
    <property type="protein sequence ID" value="GMT16116.1"/>
    <property type="molecule type" value="Genomic_DNA"/>
</dbReference>